<evidence type="ECO:0000313" key="1">
    <source>
        <dbReference type="EMBL" id="NYI09210.1"/>
    </source>
</evidence>
<dbReference type="InterPro" id="IPR023393">
    <property type="entry name" value="START-like_dom_sf"/>
</dbReference>
<dbReference type="Pfam" id="PF10604">
    <property type="entry name" value="Polyketide_cyc2"/>
    <property type="match status" value="1"/>
</dbReference>
<dbReference type="InterPro" id="IPR019587">
    <property type="entry name" value="Polyketide_cyclase/dehydratase"/>
</dbReference>
<gene>
    <name evidence="1" type="ORF">BKA05_000725</name>
</gene>
<dbReference type="SUPFAM" id="SSF55961">
    <property type="entry name" value="Bet v1-like"/>
    <property type="match status" value="1"/>
</dbReference>
<dbReference type="RefSeq" id="WP_415836784.1">
    <property type="nucleotide sequence ID" value="NZ_BAAAPP010000012.1"/>
</dbReference>
<protein>
    <submittedName>
        <fullName evidence="1">Carbon monoxide dehydrogenase subunit G</fullName>
    </submittedName>
</protein>
<proteinExistence type="predicted"/>
<comment type="caution">
    <text evidence="1">The sequence shown here is derived from an EMBL/GenBank/DDBJ whole genome shotgun (WGS) entry which is preliminary data.</text>
</comment>
<sequence length="143" mass="16070">MPTSTYSFRDRWHVDAPPERVREVLVDVERYVEWWPQVVAVGYLGEGRGLVLCRSALPYTLQLVLTEVLNRPDVLEVGVDGDLEGTVRFELRPEGEGTRLDFAQDVVVPGLLGALSRVARPVLTWNHDRMMRGCVEGLAARLA</sequence>
<dbReference type="EMBL" id="JACBZI010000001">
    <property type="protein sequence ID" value="NYI09210.1"/>
    <property type="molecule type" value="Genomic_DNA"/>
</dbReference>
<keyword evidence="2" id="KW-1185">Reference proteome</keyword>
<dbReference type="Gene3D" id="3.30.530.20">
    <property type="match status" value="1"/>
</dbReference>
<dbReference type="AlphaFoldDB" id="A0A7Y9YBN6"/>
<organism evidence="1 2">
    <name type="scientific">Nocardioides marinus</name>
    <dbReference type="NCBI Taxonomy" id="374514"/>
    <lineage>
        <taxon>Bacteria</taxon>
        <taxon>Bacillati</taxon>
        <taxon>Actinomycetota</taxon>
        <taxon>Actinomycetes</taxon>
        <taxon>Propionibacteriales</taxon>
        <taxon>Nocardioidaceae</taxon>
        <taxon>Nocardioides</taxon>
    </lineage>
</organism>
<evidence type="ECO:0000313" key="2">
    <source>
        <dbReference type="Proteomes" id="UP000537326"/>
    </source>
</evidence>
<accession>A0A7Y9YBN6</accession>
<name>A0A7Y9YBN6_9ACTN</name>
<reference evidence="1 2" key="1">
    <citation type="submission" date="2020-07" db="EMBL/GenBank/DDBJ databases">
        <title>Sequencing the genomes of 1000 actinobacteria strains.</title>
        <authorList>
            <person name="Klenk H.-P."/>
        </authorList>
    </citation>
    <scope>NUCLEOTIDE SEQUENCE [LARGE SCALE GENOMIC DNA]</scope>
    <source>
        <strain evidence="1 2">DSM 18248</strain>
    </source>
</reference>
<dbReference type="Proteomes" id="UP000537326">
    <property type="component" value="Unassembled WGS sequence"/>
</dbReference>